<sequence>MMKRRLHTITAAAVAALLSVSACGGSADQARSTTPAGSPGVSSSPGGTQAHNSEDVTFAQRMIAHHQQAVHMSDIILGKPGIDPRVVDLANRIKAAQGPEIQQMQTWLNQWGQPTNPTTPSSTTPGAPNHDGMPGMTGMDGMMSEQDIQALTNAQGVDASKLFLTQMIQHHQGAITMAQSEIKSGQYSPAVALAHSIVTDQQQEITTMQKISSSL</sequence>
<proteinExistence type="predicted"/>
<evidence type="ECO:0000313" key="4">
    <source>
        <dbReference type="EMBL" id="ASL14447.1"/>
    </source>
</evidence>
<dbReference type="PANTHER" id="PTHR36933">
    <property type="entry name" value="SLL0788 PROTEIN"/>
    <property type="match status" value="1"/>
</dbReference>
<feature type="domain" description="DUF305" evidence="3">
    <location>
        <begin position="55"/>
        <end position="211"/>
    </location>
</feature>
<dbReference type="PANTHER" id="PTHR36933:SF1">
    <property type="entry name" value="SLL0788 PROTEIN"/>
    <property type="match status" value="1"/>
</dbReference>
<dbReference type="Proteomes" id="UP000198286">
    <property type="component" value="Chromosome"/>
</dbReference>
<reference evidence="4 5" key="1">
    <citation type="journal article" date="2017" name="Lancet Infect. Dis.">
        <title>Global outbreak of severe Mycobacterium chimaera disease after cardiac surgery: a molecular epidemiological study.</title>
        <authorList>
            <person name="van Ingen J."/>
            <person name="Kohl T."/>
            <person name="Kranzer K."/>
            <person name="Hasse B."/>
            <person name="Keller P."/>
            <person name="Szafranska A."/>
            <person name="Hillemann D."/>
            <person name="Chand M."/>
            <person name="Schreiber P."/>
            <person name="Sommerstein R."/>
            <person name="Berger C."/>
            <person name="Genoni M."/>
            <person name="Ruegg C."/>
            <person name="Troillet N."/>
            <person name="Widmer A.F."/>
            <person name="Becker S.L."/>
            <person name="Herrmann M."/>
            <person name="Eckmanns T."/>
            <person name="Haller S."/>
            <person name="Hoeller C."/>
            <person name="Debast S.B."/>
            <person name="Wolfhagen M.J."/>
            <person name="Hopman J."/>
            <person name="Kluytmans J."/>
            <person name="Langelaar M."/>
            <person name="Notermans D.W."/>
            <person name="ten Oever J."/>
            <person name="van den Barselaar P."/>
            <person name="Vonk A.B.A."/>
            <person name="Vos M.C."/>
            <person name="Ahmed N."/>
            <person name="Brown T."/>
            <person name="Crook D."/>
            <person name="Lamagni T."/>
            <person name="Phin N."/>
            <person name="Smith E.G."/>
            <person name="Zambon M."/>
            <person name="Serr A."/>
            <person name="Goetting T."/>
            <person name="Ebner W."/>
            <person name="Thuermer A."/>
            <person name="Utpatel C."/>
            <person name="Sproer C."/>
            <person name="Bunk B."/>
            <person name="Nubel U."/>
            <person name="Bloemberg G."/>
            <person name="Bottger E."/>
            <person name="Niemann S."/>
            <person name="Wagner D."/>
            <person name="Sax H."/>
        </authorList>
    </citation>
    <scope>NUCLEOTIDE SEQUENCE [LARGE SCALE GENOMIC DNA]</scope>
    <source>
        <strain evidence="4 5">ZUERICH-2</strain>
    </source>
</reference>
<dbReference type="PROSITE" id="PS51257">
    <property type="entry name" value="PROKAR_LIPOPROTEIN"/>
    <property type="match status" value="1"/>
</dbReference>
<dbReference type="InterPro" id="IPR012347">
    <property type="entry name" value="Ferritin-like"/>
</dbReference>
<evidence type="ECO:0000313" key="5">
    <source>
        <dbReference type="Proteomes" id="UP000198286"/>
    </source>
</evidence>
<dbReference type="EMBL" id="CP015267">
    <property type="protein sequence ID" value="ASL14447.1"/>
    <property type="molecule type" value="Genomic_DNA"/>
</dbReference>
<name>A0A7U5RUN4_MYCIT</name>
<feature type="signal peptide" evidence="2">
    <location>
        <begin position="1"/>
        <end position="22"/>
    </location>
</feature>
<evidence type="ECO:0000256" key="1">
    <source>
        <dbReference type="SAM" id="MobiDB-lite"/>
    </source>
</evidence>
<dbReference type="Pfam" id="PF03713">
    <property type="entry name" value="DUF305"/>
    <property type="match status" value="1"/>
</dbReference>
<organism evidence="4 5">
    <name type="scientific">Mycobacterium intracellulare subsp. chimaera</name>
    <dbReference type="NCBI Taxonomy" id="222805"/>
    <lineage>
        <taxon>Bacteria</taxon>
        <taxon>Bacillati</taxon>
        <taxon>Actinomycetota</taxon>
        <taxon>Actinomycetes</taxon>
        <taxon>Mycobacteriales</taxon>
        <taxon>Mycobacteriaceae</taxon>
        <taxon>Mycobacterium</taxon>
        <taxon>Mycobacterium avium complex (MAC)</taxon>
    </lineage>
</organism>
<dbReference type="AlphaFoldDB" id="A0A7U5RUN4"/>
<feature type="chain" id="PRO_5038413904" evidence="2">
    <location>
        <begin position="23"/>
        <end position="215"/>
    </location>
</feature>
<keyword evidence="4" id="KW-0449">Lipoprotein</keyword>
<dbReference type="InterPro" id="IPR005183">
    <property type="entry name" value="DUF305_CopM-like"/>
</dbReference>
<feature type="compositionally biased region" description="Low complexity" evidence="1">
    <location>
        <begin position="32"/>
        <end position="48"/>
    </location>
</feature>
<keyword evidence="2" id="KW-0732">Signal</keyword>
<dbReference type="Gene3D" id="1.20.1260.10">
    <property type="match status" value="1"/>
</dbReference>
<evidence type="ECO:0000259" key="3">
    <source>
        <dbReference type="Pfam" id="PF03713"/>
    </source>
</evidence>
<protein>
    <submittedName>
        <fullName evidence="4">Lipoprotein</fullName>
    </submittedName>
</protein>
<feature type="region of interest" description="Disordered" evidence="1">
    <location>
        <begin position="26"/>
        <end position="52"/>
    </location>
</feature>
<gene>
    <name evidence="4" type="ORF">MYCOZU2_02028</name>
</gene>
<evidence type="ECO:0000256" key="2">
    <source>
        <dbReference type="SAM" id="SignalP"/>
    </source>
</evidence>
<accession>A0A7U5RUN4</accession>